<dbReference type="InterPro" id="IPR020556">
    <property type="entry name" value="Amidase_CS"/>
</dbReference>
<evidence type="ECO:0000313" key="3">
    <source>
        <dbReference type="Proteomes" id="UP000069620"/>
    </source>
</evidence>
<proteinExistence type="predicted"/>
<dbReference type="Proteomes" id="UP000069620">
    <property type="component" value="Unassembled WGS sequence"/>
</dbReference>
<protein>
    <submittedName>
        <fullName evidence="2">Amidohydrolase</fullName>
    </submittedName>
</protein>
<dbReference type="InterPro" id="IPR000120">
    <property type="entry name" value="Amidase"/>
</dbReference>
<dbReference type="SUPFAM" id="SSF75304">
    <property type="entry name" value="Amidase signature (AS) enzymes"/>
    <property type="match status" value="1"/>
</dbReference>
<dbReference type="InterPro" id="IPR036928">
    <property type="entry name" value="AS_sf"/>
</dbReference>
<dbReference type="PANTHER" id="PTHR11895:SF176">
    <property type="entry name" value="AMIDASE AMID-RELATED"/>
    <property type="match status" value="1"/>
</dbReference>
<dbReference type="InterPro" id="IPR023631">
    <property type="entry name" value="Amidase_dom"/>
</dbReference>
<dbReference type="Pfam" id="PF01425">
    <property type="entry name" value="Amidase"/>
    <property type="match status" value="2"/>
</dbReference>
<accession>A0A100W5L1</accession>
<dbReference type="STRING" id="146020.RMCB_6117"/>
<dbReference type="OrthoDB" id="182039at2"/>
<dbReference type="Gene3D" id="3.90.1300.10">
    <property type="entry name" value="Amidase signature (AS) domain"/>
    <property type="match status" value="1"/>
</dbReference>
<feature type="domain" description="Amidase" evidence="1">
    <location>
        <begin position="35"/>
        <end position="243"/>
    </location>
</feature>
<reference evidence="3" key="2">
    <citation type="submission" date="2016-02" db="EMBL/GenBank/DDBJ databases">
        <title>Draft genome sequence of five rapidly growing Mycobacterium species.</title>
        <authorList>
            <person name="Katahira K."/>
            <person name="Gotou Y."/>
            <person name="Iida K."/>
            <person name="Ogura Y."/>
            <person name="Hayashi T."/>
        </authorList>
    </citation>
    <scope>NUCLEOTIDE SEQUENCE [LARGE SCALE GENOMIC DNA]</scope>
    <source>
        <strain evidence="3">JCM15654</strain>
    </source>
</reference>
<feature type="domain" description="Amidase" evidence="1">
    <location>
        <begin position="304"/>
        <end position="438"/>
    </location>
</feature>
<sequence>MTDIADPAVFNGYFRDRDIHSLAAELRAGHTTSAELVEHSLAAIARLNPILNAFTAVDAEGARTAAREADRERSEGRDRGLLHGIPVSVKDLVDIAGQVTTSGSLVHSGLAEADAECVRRLRAAGAVIVGKNVLHEFAYGATGDRSAHGPSRNPWDVNKISGGSSGGSAVATAAGMVPIAVGTDTAGSVRVPAALCGVTGFKPAYGAIPTAGVRPLAASLDHVGVFATTASGAAEAYAVMAGQPVQPNGAAVRVGWVDPECFGPCDPAVVACVRDALERAGITVDGTAGLPVTAGEVFTVLSILQSSEAYAEHIDDLAGQEHTIDAEVVERLERGRDTAAWQYVRACRQRDTLRAAAADLFGRFDVLAMPTVPTVATDLDQRAHEIDGRAVEVRSALLSLTCPWNLTGHPALSVPAGTVMDLPVGLQLIAAPGNENMLFELATRIERS</sequence>
<dbReference type="GO" id="GO:0016787">
    <property type="term" value="F:hydrolase activity"/>
    <property type="evidence" value="ECO:0007669"/>
    <property type="project" value="UniProtKB-KW"/>
</dbReference>
<evidence type="ECO:0000259" key="1">
    <source>
        <dbReference type="Pfam" id="PF01425"/>
    </source>
</evidence>
<reference evidence="3" key="1">
    <citation type="journal article" date="2016" name="Genome Announc.">
        <title>Draft Genome Sequences of Five Rapidly Growing Mycobacterium Species, M. thermoresistibile, M. fortuitum subsp. acetamidolyticum, M. canariasense, M. brisbanense, and M. novocastrense.</title>
        <authorList>
            <person name="Katahira K."/>
            <person name="Ogura Y."/>
            <person name="Gotoh Y."/>
            <person name="Hayashi T."/>
        </authorList>
    </citation>
    <scope>NUCLEOTIDE SEQUENCE [LARGE SCALE GENOMIC DNA]</scope>
    <source>
        <strain evidence="3">JCM15654</strain>
    </source>
</reference>
<comment type="caution">
    <text evidence="2">The sequence shown here is derived from an EMBL/GenBank/DDBJ whole genome shotgun (WGS) entry which is preliminary data.</text>
</comment>
<gene>
    <name evidence="2" type="ORF">RMCB_6117</name>
</gene>
<dbReference type="EMBL" id="BCSX01000053">
    <property type="protein sequence ID" value="GAS92021.1"/>
    <property type="molecule type" value="Genomic_DNA"/>
</dbReference>
<dbReference type="PANTHER" id="PTHR11895">
    <property type="entry name" value="TRANSAMIDASE"/>
    <property type="match status" value="1"/>
</dbReference>
<keyword evidence="3" id="KW-1185">Reference proteome</keyword>
<keyword evidence="2" id="KW-0378">Hydrolase</keyword>
<dbReference type="PROSITE" id="PS00571">
    <property type="entry name" value="AMIDASES"/>
    <property type="match status" value="1"/>
</dbReference>
<name>A0A100W5L1_9MYCO</name>
<evidence type="ECO:0000313" key="2">
    <source>
        <dbReference type="EMBL" id="GAS92021.1"/>
    </source>
</evidence>
<dbReference type="AlphaFoldDB" id="A0A100W5L1"/>
<dbReference type="RefSeq" id="WP_062831758.1">
    <property type="nucleotide sequence ID" value="NZ_BCSX01000053.1"/>
</dbReference>
<organism evidence="2 3">
    <name type="scientific">Mycolicibacterium brisbanense</name>
    <dbReference type="NCBI Taxonomy" id="146020"/>
    <lineage>
        <taxon>Bacteria</taxon>
        <taxon>Bacillati</taxon>
        <taxon>Actinomycetota</taxon>
        <taxon>Actinomycetes</taxon>
        <taxon>Mycobacteriales</taxon>
        <taxon>Mycobacteriaceae</taxon>
        <taxon>Mycolicibacterium</taxon>
    </lineage>
</organism>